<dbReference type="InterPro" id="IPR006114">
    <property type="entry name" value="6PGDH_C"/>
</dbReference>
<gene>
    <name evidence="20" type="primary">gnd</name>
    <name evidence="20" type="ORF">LGQ90_02510</name>
</gene>
<dbReference type="NCBIfam" id="TIGR00873">
    <property type="entry name" value="gnd"/>
    <property type="match status" value="1"/>
</dbReference>
<evidence type="ECO:0000256" key="18">
    <source>
        <dbReference type="RuleBase" id="RU000485"/>
    </source>
</evidence>
<dbReference type="Gene3D" id="1.20.5.320">
    <property type="entry name" value="6-Phosphogluconate Dehydrogenase, domain 3"/>
    <property type="match status" value="1"/>
</dbReference>
<dbReference type="GO" id="GO:0004616">
    <property type="term" value="F:phosphogluconate dehydrogenase (decarboxylating) activity"/>
    <property type="evidence" value="ECO:0007669"/>
    <property type="project" value="UniProtKB-EC"/>
</dbReference>
<dbReference type="SMART" id="SM01350">
    <property type="entry name" value="6PGD"/>
    <property type="match status" value="1"/>
</dbReference>
<evidence type="ECO:0000256" key="8">
    <source>
        <dbReference type="ARBA" id="ARBA00022679"/>
    </source>
</evidence>
<dbReference type="Proteomes" id="UP001139414">
    <property type="component" value="Unassembled WGS sequence"/>
</dbReference>
<evidence type="ECO:0000256" key="15">
    <source>
        <dbReference type="ARBA" id="ARBA00023126"/>
    </source>
</evidence>
<dbReference type="Gene3D" id="1.10.1040.10">
    <property type="entry name" value="N-(1-d-carboxylethyl)-l-norvaline Dehydrogenase, domain 2"/>
    <property type="match status" value="1"/>
</dbReference>
<dbReference type="Gene3D" id="3.40.50.720">
    <property type="entry name" value="NAD(P)-binding Rossmann-like Domain"/>
    <property type="match status" value="1"/>
</dbReference>
<keyword evidence="11" id="KW-0067">ATP-binding</keyword>
<dbReference type="PROSITE" id="PS00461">
    <property type="entry name" value="6PGD"/>
    <property type="match status" value="1"/>
</dbReference>
<comment type="caution">
    <text evidence="20">The sequence shown here is derived from an EMBL/GenBank/DDBJ whole genome shotgun (WGS) entry which is preliminary data.</text>
</comment>
<dbReference type="InterPro" id="IPR036291">
    <property type="entry name" value="NAD(P)-bd_dom_sf"/>
</dbReference>
<dbReference type="InterPro" id="IPR027417">
    <property type="entry name" value="P-loop_NTPase"/>
</dbReference>
<dbReference type="RefSeq" id="WP_229337794.1">
    <property type="nucleotide sequence ID" value="NZ_JAJBZG010000001.1"/>
</dbReference>
<comment type="subunit">
    <text evidence="6">Homodimer.</text>
</comment>
<dbReference type="EC" id="1.1.1.44" evidence="18"/>
<keyword evidence="8" id="KW-0808">Transferase</keyword>
<protein>
    <recommendedName>
        <fullName evidence="7 18">6-phosphogluconate dehydrogenase, decarboxylating</fullName>
        <ecNumber evidence="18">1.1.1.44</ecNumber>
    </recommendedName>
</protein>
<dbReference type="NCBIfam" id="TIGR01313">
    <property type="entry name" value="therm_gnt_kin"/>
    <property type="match status" value="1"/>
</dbReference>
<comment type="pathway">
    <text evidence="2">Carbohydrate acid metabolism.</text>
</comment>
<evidence type="ECO:0000256" key="7">
    <source>
        <dbReference type="ARBA" id="ARBA00018193"/>
    </source>
</evidence>
<evidence type="ECO:0000256" key="9">
    <source>
        <dbReference type="ARBA" id="ARBA00022741"/>
    </source>
</evidence>
<keyword evidence="10" id="KW-0418">Kinase</keyword>
<evidence type="ECO:0000259" key="19">
    <source>
        <dbReference type="SMART" id="SM01350"/>
    </source>
</evidence>
<dbReference type="InterPro" id="IPR006113">
    <property type="entry name" value="6PGDH_Gnd/GntZ"/>
</dbReference>
<keyword evidence="13 18" id="KW-0560">Oxidoreductase</keyword>
<comment type="catalytic activity">
    <reaction evidence="16">
        <text>D-gluconate + ATP = 6-phospho-D-gluconate + ADP + H(+)</text>
        <dbReference type="Rhea" id="RHEA:19433"/>
        <dbReference type="ChEBI" id="CHEBI:15378"/>
        <dbReference type="ChEBI" id="CHEBI:18391"/>
        <dbReference type="ChEBI" id="CHEBI:30616"/>
        <dbReference type="ChEBI" id="CHEBI:58759"/>
        <dbReference type="ChEBI" id="CHEBI:456216"/>
        <dbReference type="EC" id="2.7.1.12"/>
    </reaction>
</comment>
<sequence length="630" mass="70785">MNTIYILMGVSGVGKTTLGKMLAEELCLSFYDADEYHSDANKKKMNAGLPLNDYDRESWLQSLSVAIRNWSNSNGAVLACSALKEKYRRKLISSPSVNVEWIYLYENFETIAKRIKLRKSHFFDPTLLKSQFETLEVPGYGIHIKVEDTPENSLKKIMKKINKPRIGLIGLGVMGKSLALNIAGKGYPVSVYNRQEGDKEKDIAKSFASSHDKDFRIPAYDDLKKFILELESPRNILIMVKAGSAVDAVIKNILPYLEEGDVILDGGNSHFKDTERRIAELQKKGLEYIGIGISGGEEGALKGPSIMPGGSEKAYKRIKPVLEAIAAKDKNGNACCSYIGTGSSGHYIKMVHNGIEYGEMQLIAEFYYFMRFYQKRSPEEISDIFSEWNVSEESYLLEITSHILKRKENEEYFIDKILDVAGQKGTGGWTTNSALELGVALDTITASVMARNISGLKLQKEKASELYGEWNTGLVDMSEKDLFAAYKSASIINHSIGFELLRMASKEYQWKLELSEIARIWTNGCIIRSSFMEELVEILGSKNEGHLLLSSDVIDHLNKRKKQFTTTISKSLEAGCPMPVSSAALNYFLNFIRGNSSANIIQAQRDYFGAHTYERTDKPRGEFFHTNWDN</sequence>
<dbReference type="InterPro" id="IPR006183">
    <property type="entry name" value="Pgluconate_DH"/>
</dbReference>
<accession>A0A9X1RVF9</accession>
<evidence type="ECO:0000313" key="21">
    <source>
        <dbReference type="Proteomes" id="UP001139414"/>
    </source>
</evidence>
<dbReference type="SUPFAM" id="SSF48179">
    <property type="entry name" value="6-phosphogluconate dehydrogenase C-terminal domain-like"/>
    <property type="match status" value="1"/>
</dbReference>
<dbReference type="FunFam" id="1.10.1040.10:FF:000032">
    <property type="entry name" value="6-phosphogluconate dehydrogenase, decarboxylating"/>
    <property type="match status" value="1"/>
</dbReference>
<dbReference type="GO" id="GO:0019521">
    <property type="term" value="P:D-gluconate metabolic process"/>
    <property type="evidence" value="ECO:0007669"/>
    <property type="project" value="UniProtKB-KW"/>
</dbReference>
<dbReference type="InterPro" id="IPR006001">
    <property type="entry name" value="Therm_gnt_kin"/>
</dbReference>
<dbReference type="FunFam" id="3.40.50.720:FF:000007">
    <property type="entry name" value="6-phosphogluconate dehydrogenase, decarboxylating"/>
    <property type="match status" value="1"/>
</dbReference>
<comment type="pathway">
    <text evidence="3 18">Carbohydrate degradation; pentose phosphate pathway; D-ribulose 5-phosphate from D-glucose 6-phosphate (oxidative stage): step 3/3.</text>
</comment>
<dbReference type="PRINTS" id="PR00076">
    <property type="entry name" value="6PGDHDRGNASE"/>
</dbReference>
<comment type="catalytic activity">
    <reaction evidence="17 18">
        <text>6-phospho-D-gluconate + NADP(+) = D-ribulose 5-phosphate + CO2 + NADPH</text>
        <dbReference type="Rhea" id="RHEA:10116"/>
        <dbReference type="ChEBI" id="CHEBI:16526"/>
        <dbReference type="ChEBI" id="CHEBI:57783"/>
        <dbReference type="ChEBI" id="CHEBI:58121"/>
        <dbReference type="ChEBI" id="CHEBI:58349"/>
        <dbReference type="ChEBI" id="CHEBI:58759"/>
        <dbReference type="EC" id="1.1.1.44"/>
    </reaction>
</comment>
<evidence type="ECO:0000256" key="6">
    <source>
        <dbReference type="ARBA" id="ARBA00011738"/>
    </source>
</evidence>
<comment type="similarity">
    <text evidence="4 18">Belongs to the 6-phosphogluconate dehydrogenase family.</text>
</comment>
<evidence type="ECO:0000313" key="20">
    <source>
        <dbReference type="EMBL" id="MCB7480126.1"/>
    </source>
</evidence>
<evidence type="ECO:0000256" key="16">
    <source>
        <dbReference type="ARBA" id="ARBA00048090"/>
    </source>
</evidence>
<dbReference type="SUPFAM" id="SSF51735">
    <property type="entry name" value="NAD(P)-binding Rossmann-fold domains"/>
    <property type="match status" value="1"/>
</dbReference>
<organism evidence="20 21">
    <name type="scientific">Christiangramia sediminis</name>
    <dbReference type="NCBI Taxonomy" id="2881336"/>
    <lineage>
        <taxon>Bacteria</taxon>
        <taxon>Pseudomonadati</taxon>
        <taxon>Bacteroidota</taxon>
        <taxon>Flavobacteriia</taxon>
        <taxon>Flavobacteriales</taxon>
        <taxon>Flavobacteriaceae</taxon>
        <taxon>Christiangramia</taxon>
    </lineage>
</organism>
<evidence type="ECO:0000256" key="10">
    <source>
        <dbReference type="ARBA" id="ARBA00022777"/>
    </source>
</evidence>
<dbReference type="Pfam" id="PF01202">
    <property type="entry name" value="SKI"/>
    <property type="match status" value="1"/>
</dbReference>
<comment type="function">
    <text evidence="1">Catalyzes the oxidative decarboxylation of 6-phosphogluconate to ribulose 5-phosphate and CO(2), with concomitant reduction of NADP to NADPH.</text>
</comment>
<dbReference type="Pfam" id="PF03446">
    <property type="entry name" value="NAD_binding_2"/>
    <property type="match status" value="1"/>
</dbReference>
<dbReference type="CDD" id="cd02021">
    <property type="entry name" value="GntK"/>
    <property type="match status" value="1"/>
</dbReference>
<evidence type="ECO:0000256" key="2">
    <source>
        <dbReference type="ARBA" id="ARBA00004761"/>
    </source>
</evidence>
<reference evidence="20" key="1">
    <citation type="submission" date="2021-10" db="EMBL/GenBank/DDBJ databases">
        <title>Gramella sp. ASW11-100T, isolated from marine sediment.</title>
        <authorList>
            <person name="Xia C."/>
        </authorList>
    </citation>
    <scope>NUCLEOTIDE SEQUENCE</scope>
    <source>
        <strain evidence="20">ASW11-100</strain>
    </source>
</reference>
<dbReference type="InterPro" id="IPR006184">
    <property type="entry name" value="6PGdom_BS"/>
</dbReference>
<comment type="similarity">
    <text evidence="5">Belongs to the gluconokinase GntK/GntV family.</text>
</comment>
<dbReference type="SUPFAM" id="SSF52540">
    <property type="entry name" value="P-loop containing nucleoside triphosphate hydrolases"/>
    <property type="match status" value="1"/>
</dbReference>
<evidence type="ECO:0000256" key="17">
    <source>
        <dbReference type="ARBA" id="ARBA00048640"/>
    </source>
</evidence>
<dbReference type="GO" id="GO:0006098">
    <property type="term" value="P:pentose-phosphate shunt"/>
    <property type="evidence" value="ECO:0007669"/>
    <property type="project" value="UniProtKB-KW"/>
</dbReference>
<dbReference type="InterPro" id="IPR008927">
    <property type="entry name" value="6-PGluconate_DH-like_C_sf"/>
</dbReference>
<dbReference type="GO" id="GO:0005524">
    <property type="term" value="F:ATP binding"/>
    <property type="evidence" value="ECO:0007669"/>
    <property type="project" value="UniProtKB-KW"/>
</dbReference>
<evidence type="ECO:0000256" key="14">
    <source>
        <dbReference type="ARBA" id="ARBA00023064"/>
    </source>
</evidence>
<evidence type="ECO:0000256" key="4">
    <source>
        <dbReference type="ARBA" id="ARBA00008419"/>
    </source>
</evidence>
<evidence type="ECO:0000256" key="5">
    <source>
        <dbReference type="ARBA" id="ARBA00008420"/>
    </source>
</evidence>
<evidence type="ECO:0000256" key="12">
    <source>
        <dbReference type="ARBA" id="ARBA00022857"/>
    </source>
</evidence>
<evidence type="ECO:0000256" key="13">
    <source>
        <dbReference type="ARBA" id="ARBA00023002"/>
    </source>
</evidence>
<keyword evidence="9" id="KW-0547">Nucleotide-binding</keyword>
<feature type="domain" description="6-phosphogluconate dehydrogenase C-terminal" evidence="19">
    <location>
        <begin position="345"/>
        <end position="629"/>
    </location>
</feature>
<dbReference type="Gene3D" id="3.40.50.300">
    <property type="entry name" value="P-loop containing nucleotide triphosphate hydrolases"/>
    <property type="match status" value="1"/>
</dbReference>
<name>A0A9X1RVF9_9FLAO</name>
<dbReference type="NCBIfam" id="NF006765">
    <property type="entry name" value="PRK09287.1"/>
    <property type="match status" value="1"/>
</dbReference>
<keyword evidence="15 18" id="KW-0570">Pentose shunt</keyword>
<keyword evidence="21" id="KW-1185">Reference proteome</keyword>
<evidence type="ECO:0000256" key="3">
    <source>
        <dbReference type="ARBA" id="ARBA00004874"/>
    </source>
</evidence>
<proteinExistence type="inferred from homology"/>
<dbReference type="InterPro" id="IPR006115">
    <property type="entry name" value="6PGDH_NADP-bd"/>
</dbReference>
<dbReference type="PANTHER" id="PTHR11811">
    <property type="entry name" value="6-PHOSPHOGLUCONATE DEHYDROGENASE"/>
    <property type="match status" value="1"/>
</dbReference>
<dbReference type="EMBL" id="JAJBZG010000001">
    <property type="protein sequence ID" value="MCB7480126.1"/>
    <property type="molecule type" value="Genomic_DNA"/>
</dbReference>
<dbReference type="GO" id="GO:0046316">
    <property type="term" value="F:gluconokinase activity"/>
    <property type="evidence" value="ECO:0007669"/>
    <property type="project" value="UniProtKB-EC"/>
</dbReference>
<dbReference type="InterPro" id="IPR013328">
    <property type="entry name" value="6PGD_dom2"/>
</dbReference>
<dbReference type="GO" id="GO:0050661">
    <property type="term" value="F:NADP binding"/>
    <property type="evidence" value="ECO:0007669"/>
    <property type="project" value="InterPro"/>
</dbReference>
<evidence type="ECO:0000256" key="11">
    <source>
        <dbReference type="ARBA" id="ARBA00022840"/>
    </source>
</evidence>
<dbReference type="InterPro" id="IPR031322">
    <property type="entry name" value="Shikimate/glucono_kinase"/>
</dbReference>
<dbReference type="AlphaFoldDB" id="A0A9X1RVF9"/>
<keyword evidence="14 18" id="KW-0311">Gluconate utilization</keyword>
<keyword evidence="12 18" id="KW-0521">NADP</keyword>
<dbReference type="Pfam" id="PF00393">
    <property type="entry name" value="6PGD"/>
    <property type="match status" value="1"/>
</dbReference>
<evidence type="ECO:0000256" key="1">
    <source>
        <dbReference type="ARBA" id="ARBA00002526"/>
    </source>
</evidence>